<dbReference type="CDD" id="cd20753">
    <property type="entry name" value="cyt_P460_Mc-like"/>
    <property type="match status" value="1"/>
</dbReference>
<sequence length="199" mass="21025">MNNLHTHQPSSTNAAKAFPLSLKGAPAKFAGAGVLALAAALATFAVAPIAAKETRAAAPDPQASPIYGVTLPKGYRQWQLIAPAIEAEPLNELRVVLGNTKAIKAYDQGTLPFPDGTVLVKLAWKHVQSPEFAPASIPGAATTVQVMVKDSKKYAATGGWGFGRFIDGKPADLAQHQTCFACHQSLVKNHDYVFTRLAP</sequence>
<accession>A0A840FK23</accession>
<feature type="domain" description="Cytochrome P460" evidence="2">
    <location>
        <begin position="72"/>
        <end position="195"/>
    </location>
</feature>
<dbReference type="InterPro" id="IPR038142">
    <property type="entry name" value="Cytochrome_P460_sp"/>
</dbReference>
<organism evidence="3 4">
    <name type="scientific">Variovorax guangxiensis</name>
    <dbReference type="NCBI Taxonomy" id="1775474"/>
    <lineage>
        <taxon>Bacteria</taxon>
        <taxon>Pseudomonadati</taxon>
        <taxon>Pseudomonadota</taxon>
        <taxon>Betaproteobacteria</taxon>
        <taxon>Burkholderiales</taxon>
        <taxon>Comamonadaceae</taxon>
        <taxon>Variovorax</taxon>
    </lineage>
</organism>
<name>A0A840FK23_9BURK</name>
<comment type="caution">
    <text evidence="3">The sequence shown here is derived from an EMBL/GenBank/DDBJ whole genome shotgun (WGS) entry which is preliminary data.</text>
</comment>
<dbReference type="Pfam" id="PF16694">
    <property type="entry name" value="Cytochrome_P460"/>
    <property type="match status" value="1"/>
</dbReference>
<reference evidence="3 4" key="1">
    <citation type="submission" date="2020-08" db="EMBL/GenBank/DDBJ databases">
        <title>Genomic Encyclopedia of Type Strains, Phase IV (KMG-V): Genome sequencing to study the core and pangenomes of soil and plant-associated prokaryotes.</title>
        <authorList>
            <person name="Whitman W."/>
        </authorList>
    </citation>
    <scope>NUCLEOTIDE SEQUENCE [LARGE SCALE GENOMIC DNA]</scope>
    <source>
        <strain evidence="3 4">34/80</strain>
    </source>
</reference>
<dbReference type="RefSeq" id="WP_221297388.1">
    <property type="nucleotide sequence ID" value="NZ_JACIFZ010000001.1"/>
</dbReference>
<protein>
    <recommendedName>
        <fullName evidence="2">Cytochrome P460 domain-containing protein</fullName>
    </recommendedName>
</protein>
<evidence type="ECO:0000313" key="3">
    <source>
        <dbReference type="EMBL" id="MBB4220495.1"/>
    </source>
</evidence>
<dbReference type="Gene3D" id="3.50.70.20">
    <property type="entry name" value="Cytochrome P460"/>
    <property type="match status" value="1"/>
</dbReference>
<evidence type="ECO:0000313" key="4">
    <source>
        <dbReference type="Proteomes" id="UP000524450"/>
    </source>
</evidence>
<dbReference type="EMBL" id="JACIFZ010000001">
    <property type="protein sequence ID" value="MBB4220495.1"/>
    <property type="molecule type" value="Genomic_DNA"/>
</dbReference>
<gene>
    <name evidence="3" type="ORF">GGD71_001242</name>
</gene>
<evidence type="ECO:0000259" key="2">
    <source>
        <dbReference type="Pfam" id="PF16694"/>
    </source>
</evidence>
<dbReference type="InterPro" id="IPR032033">
    <property type="entry name" value="Cytochrome_P460"/>
</dbReference>
<evidence type="ECO:0000256" key="1">
    <source>
        <dbReference type="SAM" id="Phobius"/>
    </source>
</evidence>
<keyword evidence="1" id="KW-0472">Membrane</keyword>
<dbReference type="AlphaFoldDB" id="A0A840FK23"/>
<keyword evidence="1" id="KW-0812">Transmembrane</keyword>
<proteinExistence type="predicted"/>
<keyword evidence="1" id="KW-1133">Transmembrane helix</keyword>
<feature type="transmembrane region" description="Helical" evidence="1">
    <location>
        <begin position="29"/>
        <end position="51"/>
    </location>
</feature>
<dbReference type="Proteomes" id="UP000524450">
    <property type="component" value="Unassembled WGS sequence"/>
</dbReference>